<proteinExistence type="inferred from homology"/>
<dbReference type="PANTHER" id="PTHR42928:SF5">
    <property type="entry name" value="BLR1237 PROTEIN"/>
    <property type="match status" value="1"/>
</dbReference>
<protein>
    <recommendedName>
        <fullName evidence="5">Tripartite tricarboxylate transporter substrate binding protein</fullName>
    </recommendedName>
</protein>
<dbReference type="InterPro" id="IPR005064">
    <property type="entry name" value="BUG"/>
</dbReference>
<organism evidence="3 4">
    <name type="scientific">Kocuria coralli</name>
    <dbReference type="NCBI Taxonomy" id="1461025"/>
    <lineage>
        <taxon>Bacteria</taxon>
        <taxon>Bacillati</taxon>
        <taxon>Actinomycetota</taxon>
        <taxon>Actinomycetes</taxon>
        <taxon>Micrococcales</taxon>
        <taxon>Micrococcaceae</taxon>
        <taxon>Kocuria</taxon>
    </lineage>
</organism>
<dbReference type="Gene3D" id="3.40.190.150">
    <property type="entry name" value="Bordetella uptake gene, domain 1"/>
    <property type="match status" value="1"/>
</dbReference>
<dbReference type="OrthoDB" id="8627412at2"/>
<feature type="chain" id="PRO_5023922420" description="Tripartite tricarboxylate transporter substrate binding protein" evidence="2">
    <location>
        <begin position="26"/>
        <end position="362"/>
    </location>
</feature>
<evidence type="ECO:0000256" key="2">
    <source>
        <dbReference type="SAM" id="SignalP"/>
    </source>
</evidence>
<evidence type="ECO:0000313" key="3">
    <source>
        <dbReference type="EMBL" id="KAA9393711.1"/>
    </source>
</evidence>
<evidence type="ECO:0008006" key="5">
    <source>
        <dbReference type="Google" id="ProtNLM"/>
    </source>
</evidence>
<reference evidence="3 4" key="1">
    <citation type="submission" date="2019-05" db="EMBL/GenBank/DDBJ databases">
        <title>Kocuria coralli sp. nov., a novel actinobacterium isolated from coral reef seawater.</title>
        <authorList>
            <person name="Li J."/>
        </authorList>
    </citation>
    <scope>NUCLEOTIDE SEQUENCE [LARGE SCALE GENOMIC DNA]</scope>
    <source>
        <strain evidence="3 4">SCSIO 13007</strain>
    </source>
</reference>
<name>A0A5J5KY95_9MICC</name>
<keyword evidence="4" id="KW-1185">Reference proteome</keyword>
<evidence type="ECO:0000313" key="4">
    <source>
        <dbReference type="Proteomes" id="UP000325957"/>
    </source>
</evidence>
<feature type="signal peptide" evidence="2">
    <location>
        <begin position="1"/>
        <end position="25"/>
    </location>
</feature>
<evidence type="ECO:0000256" key="1">
    <source>
        <dbReference type="ARBA" id="ARBA00006987"/>
    </source>
</evidence>
<dbReference type="EMBL" id="SZWF01000015">
    <property type="protein sequence ID" value="KAA9393711.1"/>
    <property type="molecule type" value="Genomic_DNA"/>
</dbReference>
<dbReference type="RefSeq" id="WP_158034353.1">
    <property type="nucleotide sequence ID" value="NZ_ML708621.1"/>
</dbReference>
<dbReference type="InterPro" id="IPR006311">
    <property type="entry name" value="TAT_signal"/>
</dbReference>
<dbReference type="PANTHER" id="PTHR42928">
    <property type="entry name" value="TRICARBOXYLATE-BINDING PROTEIN"/>
    <property type="match status" value="1"/>
</dbReference>
<comment type="caution">
    <text evidence="3">The sequence shown here is derived from an EMBL/GenBank/DDBJ whole genome shotgun (WGS) entry which is preliminary data.</text>
</comment>
<dbReference type="PROSITE" id="PS51318">
    <property type="entry name" value="TAT"/>
    <property type="match status" value="1"/>
</dbReference>
<sequence>MKRELSRRGVLALAGLAGLTACAPAQTRYQPSGEGIIDVVVPYSSGGGTDTWARFITAELASRQEGVDRYQIDNVPGGESITGTNAYVSADVTDGRQLLVSSATTYFQNMLGHHTAQFDFAEMEPLVFNGTGAVLWTGESAGVRDVYDLLERAERVKYGGMSASGLDAVALLALETLGIKVDGVFGFEGRGPTRLAVQRNETDLDFQTTATYLSQVQPLVDDGRAFPLMSVGILEGDRVVRDPALPDVPTVDELLEEINPQGREGIAHQAYQSFVTPGFFFQKGLWSNAGTETAVIDAYDDLVAEMNSDEEFLEESKSALGGYDLISGKDVRGEFRTALELDPEVLEFTRAFLTDEHGAVLD</sequence>
<dbReference type="Proteomes" id="UP000325957">
    <property type="component" value="Unassembled WGS sequence"/>
</dbReference>
<accession>A0A5J5KY95</accession>
<dbReference type="InterPro" id="IPR042100">
    <property type="entry name" value="Bug_dom1"/>
</dbReference>
<dbReference type="PROSITE" id="PS51257">
    <property type="entry name" value="PROKAR_LIPOPROTEIN"/>
    <property type="match status" value="1"/>
</dbReference>
<keyword evidence="2" id="KW-0732">Signal</keyword>
<dbReference type="AlphaFoldDB" id="A0A5J5KY95"/>
<gene>
    <name evidence="3" type="ORF">FCK90_11060</name>
</gene>
<dbReference type="Gene3D" id="3.40.190.10">
    <property type="entry name" value="Periplasmic binding protein-like II"/>
    <property type="match status" value="1"/>
</dbReference>
<comment type="similarity">
    <text evidence="1">Belongs to the UPF0065 (bug) family.</text>
</comment>